<dbReference type="Proteomes" id="UP000177199">
    <property type="component" value="Unassembled WGS sequence"/>
</dbReference>
<dbReference type="AlphaFoldDB" id="A0A1F7HIV0"/>
<gene>
    <name evidence="1" type="ORF">A3F29_04330</name>
</gene>
<name>A0A1F7HIV0_9BACT</name>
<accession>A0A1F7HIV0</accession>
<dbReference type="EMBL" id="MFZV01000034">
    <property type="protein sequence ID" value="OGK30964.1"/>
    <property type="molecule type" value="Genomic_DNA"/>
</dbReference>
<evidence type="ECO:0000313" key="1">
    <source>
        <dbReference type="EMBL" id="OGK30964.1"/>
    </source>
</evidence>
<protein>
    <submittedName>
        <fullName evidence="1">Uncharacterized protein</fullName>
    </submittedName>
</protein>
<reference evidence="1 2" key="1">
    <citation type="journal article" date="2016" name="Nat. Commun.">
        <title>Thousands of microbial genomes shed light on interconnected biogeochemical processes in an aquifer system.</title>
        <authorList>
            <person name="Anantharaman K."/>
            <person name="Brown C.T."/>
            <person name="Hug L.A."/>
            <person name="Sharon I."/>
            <person name="Castelle C.J."/>
            <person name="Probst A.J."/>
            <person name="Thomas B.C."/>
            <person name="Singh A."/>
            <person name="Wilkins M.J."/>
            <person name="Karaoz U."/>
            <person name="Brodie E.L."/>
            <person name="Williams K.H."/>
            <person name="Hubbard S.S."/>
            <person name="Banfield J.F."/>
        </authorList>
    </citation>
    <scope>NUCLEOTIDE SEQUENCE [LARGE SCALE GENOMIC DNA]</scope>
</reference>
<organism evidence="1 2">
    <name type="scientific">Candidatus Roizmanbacteria bacterium RIFCSPHIGHO2_12_FULL_33_9</name>
    <dbReference type="NCBI Taxonomy" id="1802045"/>
    <lineage>
        <taxon>Bacteria</taxon>
        <taxon>Candidatus Roizmaniibacteriota</taxon>
    </lineage>
</organism>
<comment type="caution">
    <text evidence="1">The sequence shown here is derived from an EMBL/GenBank/DDBJ whole genome shotgun (WGS) entry which is preliminary data.</text>
</comment>
<evidence type="ECO:0000313" key="2">
    <source>
        <dbReference type="Proteomes" id="UP000177199"/>
    </source>
</evidence>
<proteinExistence type="predicted"/>
<sequence>MLEKEGINPDGLNDETIPMPEWEDKLRKDYVEAAHEGLVDTLFDYTTRRTDYALGHGGYSDQELDQQFEEDFLNKGWWTDYIQPYMEEAHKKFFKDWVHPMDIIMGLD</sequence>